<reference evidence="3" key="1">
    <citation type="submission" date="2021-05" db="EMBL/GenBank/DDBJ databases">
        <title>The genome of the haptophyte Pavlova lutheri (Diacronema luteri, Pavlovales) - a model for lipid biosynthesis in eukaryotic algae.</title>
        <authorList>
            <person name="Hulatt C.J."/>
            <person name="Posewitz M.C."/>
        </authorList>
    </citation>
    <scope>NUCLEOTIDE SEQUENCE</scope>
    <source>
        <strain evidence="3">NIVA-4/92</strain>
    </source>
</reference>
<proteinExistence type="predicted"/>
<feature type="transmembrane region" description="Helical" evidence="2">
    <location>
        <begin position="408"/>
        <end position="432"/>
    </location>
</feature>
<feature type="region of interest" description="Disordered" evidence="1">
    <location>
        <begin position="1"/>
        <end position="36"/>
    </location>
</feature>
<accession>A0A8J5XLG7</accession>
<evidence type="ECO:0000313" key="4">
    <source>
        <dbReference type="Proteomes" id="UP000751190"/>
    </source>
</evidence>
<keyword evidence="2" id="KW-1133">Transmembrane helix</keyword>
<keyword evidence="2" id="KW-0472">Membrane</keyword>
<feature type="transmembrane region" description="Helical" evidence="2">
    <location>
        <begin position="365"/>
        <end position="387"/>
    </location>
</feature>
<keyword evidence="2" id="KW-0812">Transmembrane</keyword>
<dbReference type="Proteomes" id="UP000751190">
    <property type="component" value="Unassembled WGS sequence"/>
</dbReference>
<feature type="compositionally biased region" description="Low complexity" evidence="1">
    <location>
        <begin position="10"/>
        <end position="20"/>
    </location>
</feature>
<sequence length="533" mass="53820">MAVEPLDVLRPAVSRSTRSAAPPPPPPPPPPLLVVEALPSGAARPAVLPPIAGGARAPAAPPARAQLPPIARLAPAGAGERPFDCTHTPSRALPPPPAVPAAAAAHASGARGSVVLDLSARRVEEGFTLLARSRVGSIDGRLLLALLQMLGLRLSADEVGALLRARHPGAGASEVHHALVHDLVDVLGLIDVLTEQQPTAHPLGAGGARAAPPGLPRAPPFTTRYGGAQPFSRVDAALLLGVAAVNGRLLRTQAAAAGGAGGAALRAGCGAQPPARAGADVGARTVALAAPAVGAAEPLPQLPELSADEETRLHMAILAHAYCNKPANSVHALLRVYALVCAGGAAVLVRALYGATDACGRPLGTYLLIFGALVLGAATLQIVSTARASNRNPLQLMRMPLDASATELATDAVRALLLCPALLVWTLVGAAWTFALGGGTGGALLCADSPALFVASCAALGATVAHAAVWAMAVVWRAPALRSMKQVRQADEDEETALAAWPEGAPGADELPPSPRQSSRTPARGGVRAARTR</sequence>
<organism evidence="3 4">
    <name type="scientific">Diacronema lutheri</name>
    <name type="common">Unicellular marine alga</name>
    <name type="synonym">Monochrysis lutheri</name>
    <dbReference type="NCBI Taxonomy" id="2081491"/>
    <lineage>
        <taxon>Eukaryota</taxon>
        <taxon>Haptista</taxon>
        <taxon>Haptophyta</taxon>
        <taxon>Pavlovophyceae</taxon>
        <taxon>Pavlovales</taxon>
        <taxon>Pavlovaceae</taxon>
        <taxon>Diacronema</taxon>
    </lineage>
</organism>
<evidence type="ECO:0000256" key="1">
    <source>
        <dbReference type="SAM" id="MobiDB-lite"/>
    </source>
</evidence>
<evidence type="ECO:0000256" key="2">
    <source>
        <dbReference type="SAM" id="Phobius"/>
    </source>
</evidence>
<feature type="transmembrane region" description="Helical" evidence="2">
    <location>
        <begin position="452"/>
        <end position="476"/>
    </location>
</feature>
<evidence type="ECO:0000313" key="3">
    <source>
        <dbReference type="EMBL" id="KAG8466993.1"/>
    </source>
</evidence>
<keyword evidence="4" id="KW-1185">Reference proteome</keyword>
<dbReference type="AlphaFoldDB" id="A0A8J5XLG7"/>
<dbReference type="EMBL" id="JAGTXO010000007">
    <property type="protein sequence ID" value="KAG8466993.1"/>
    <property type="molecule type" value="Genomic_DNA"/>
</dbReference>
<feature type="transmembrane region" description="Helical" evidence="2">
    <location>
        <begin position="332"/>
        <end position="353"/>
    </location>
</feature>
<protein>
    <submittedName>
        <fullName evidence="3">Uncharacterized protein</fullName>
    </submittedName>
</protein>
<gene>
    <name evidence="3" type="ORF">KFE25_008372</name>
</gene>
<name>A0A8J5XLG7_DIALT</name>
<feature type="compositionally biased region" description="Pro residues" evidence="1">
    <location>
        <begin position="21"/>
        <end position="32"/>
    </location>
</feature>
<comment type="caution">
    <text evidence="3">The sequence shown here is derived from an EMBL/GenBank/DDBJ whole genome shotgun (WGS) entry which is preliminary data.</text>
</comment>
<feature type="region of interest" description="Disordered" evidence="1">
    <location>
        <begin position="487"/>
        <end position="533"/>
    </location>
</feature>